<protein>
    <submittedName>
        <fullName evidence="2">GIY-YIG nuclease family protein</fullName>
    </submittedName>
</protein>
<dbReference type="Pfam" id="PF01541">
    <property type="entry name" value="GIY-YIG"/>
    <property type="match status" value="1"/>
</dbReference>
<sequence>MYAVVDIETTGGYASANGITEICIHLFDGEKVVDTFQSLVNPCQPIPRYIQAMTGITDEMVEAAPKFEEVAEEVYSFLKDRVFVAHNVNFDHSFIKAHLQAAGYDLQVKKLCTVRLSRKIIPGHASYSLGKLCDALEIRITGRHRAGGDATATAILFGMLMQKDKEFILKSLGRNSKENVLPPNVPKEHFDQLPYTPGVYYFHNEKGKIIYVGKAKNIRYRVNSHFSNNSASRQRQNFLKHTYAISFKSCGTELMAQILESTEIKKLWPMFNYSQKSAENMYGIFMYEDRNGYHRLAIERNKKQLRPVYTFHYLTEGHAILRKLIKDHQLCPKLCFIQTSGECEGMREHYCHGACEHAEDALAYNARVSSAIGSLSGIQASYMIIDQGLGSSEKSCILVWDGKFYGMGYLPTDITVMNAESLKDLITPYKENLFIRNLVASYAERYPDKVKYFEV</sequence>
<dbReference type="InterPro" id="IPR035901">
    <property type="entry name" value="GIY-YIG_endonuc_sf"/>
</dbReference>
<gene>
    <name evidence="2" type="ORF">LZZ85_11990</name>
</gene>
<dbReference type="Proteomes" id="UP001165367">
    <property type="component" value="Unassembled WGS sequence"/>
</dbReference>
<organism evidence="2 3">
    <name type="scientific">Terrimonas ginsenosidimutans</name>
    <dbReference type="NCBI Taxonomy" id="2908004"/>
    <lineage>
        <taxon>Bacteria</taxon>
        <taxon>Pseudomonadati</taxon>
        <taxon>Bacteroidota</taxon>
        <taxon>Chitinophagia</taxon>
        <taxon>Chitinophagales</taxon>
        <taxon>Chitinophagaceae</taxon>
        <taxon>Terrimonas</taxon>
    </lineage>
</organism>
<dbReference type="InterPro" id="IPR036397">
    <property type="entry name" value="RNaseH_sf"/>
</dbReference>
<dbReference type="InterPro" id="IPR012337">
    <property type="entry name" value="RNaseH-like_sf"/>
</dbReference>
<dbReference type="SUPFAM" id="SSF53098">
    <property type="entry name" value="Ribonuclease H-like"/>
    <property type="match status" value="1"/>
</dbReference>
<dbReference type="RefSeq" id="WP_237871954.1">
    <property type="nucleotide sequence ID" value="NZ_JAKLTR010000006.1"/>
</dbReference>
<dbReference type="SUPFAM" id="SSF82771">
    <property type="entry name" value="GIY-YIG endonuclease"/>
    <property type="match status" value="1"/>
</dbReference>
<evidence type="ECO:0000313" key="3">
    <source>
        <dbReference type="Proteomes" id="UP001165367"/>
    </source>
</evidence>
<dbReference type="InterPro" id="IPR047296">
    <property type="entry name" value="GIY-YIG_UvrC_Cho"/>
</dbReference>
<dbReference type="EMBL" id="JAKLTR010000006">
    <property type="protein sequence ID" value="MCG2615009.1"/>
    <property type="molecule type" value="Genomic_DNA"/>
</dbReference>
<dbReference type="InterPro" id="IPR013520">
    <property type="entry name" value="Ribonucl_H"/>
</dbReference>
<feature type="domain" description="GIY-YIG" evidence="1">
    <location>
        <begin position="195"/>
        <end position="273"/>
    </location>
</feature>
<comment type="caution">
    <text evidence="2">The sequence shown here is derived from an EMBL/GenBank/DDBJ whole genome shotgun (WGS) entry which is preliminary data.</text>
</comment>
<dbReference type="SMART" id="SM00465">
    <property type="entry name" value="GIYc"/>
    <property type="match status" value="1"/>
</dbReference>
<dbReference type="NCBIfam" id="TIGR00573">
    <property type="entry name" value="dnaq"/>
    <property type="match status" value="1"/>
</dbReference>
<dbReference type="PANTHER" id="PTHR30231:SF41">
    <property type="entry name" value="DNA POLYMERASE III SUBUNIT EPSILON"/>
    <property type="match status" value="1"/>
</dbReference>
<dbReference type="SMART" id="SM00479">
    <property type="entry name" value="EXOIII"/>
    <property type="match status" value="1"/>
</dbReference>
<reference evidence="2" key="1">
    <citation type="submission" date="2022-01" db="EMBL/GenBank/DDBJ databases">
        <authorList>
            <person name="Jo J.-H."/>
            <person name="Im W.-T."/>
        </authorList>
    </citation>
    <scope>NUCLEOTIDE SEQUENCE</scope>
    <source>
        <strain evidence="2">NA20</strain>
    </source>
</reference>
<dbReference type="PROSITE" id="PS50164">
    <property type="entry name" value="GIY_YIG"/>
    <property type="match status" value="1"/>
</dbReference>
<keyword evidence="3" id="KW-1185">Reference proteome</keyword>
<dbReference type="PANTHER" id="PTHR30231">
    <property type="entry name" value="DNA POLYMERASE III SUBUNIT EPSILON"/>
    <property type="match status" value="1"/>
</dbReference>
<proteinExistence type="predicted"/>
<dbReference type="Gene3D" id="3.40.1440.10">
    <property type="entry name" value="GIY-YIG endonuclease"/>
    <property type="match status" value="1"/>
</dbReference>
<dbReference type="InterPro" id="IPR006054">
    <property type="entry name" value="DnaQ"/>
</dbReference>
<dbReference type="CDD" id="cd10434">
    <property type="entry name" value="GIY-YIG_UvrC_Cho"/>
    <property type="match status" value="1"/>
</dbReference>
<dbReference type="InterPro" id="IPR000305">
    <property type="entry name" value="GIY-YIG_endonuc"/>
</dbReference>
<accession>A0ABS9KRS6</accession>
<evidence type="ECO:0000313" key="2">
    <source>
        <dbReference type="EMBL" id="MCG2615009.1"/>
    </source>
</evidence>
<evidence type="ECO:0000259" key="1">
    <source>
        <dbReference type="PROSITE" id="PS50164"/>
    </source>
</evidence>
<dbReference type="CDD" id="cd06127">
    <property type="entry name" value="DEDDh"/>
    <property type="match status" value="1"/>
</dbReference>
<dbReference type="Pfam" id="PF00929">
    <property type="entry name" value="RNase_T"/>
    <property type="match status" value="1"/>
</dbReference>
<dbReference type="Gene3D" id="3.30.420.10">
    <property type="entry name" value="Ribonuclease H-like superfamily/Ribonuclease H"/>
    <property type="match status" value="1"/>
</dbReference>
<name>A0ABS9KRS6_9BACT</name>